<feature type="domain" description="EamA" evidence="8">
    <location>
        <begin position="3"/>
        <end position="138"/>
    </location>
</feature>
<dbReference type="InterPro" id="IPR050638">
    <property type="entry name" value="AA-Vitamin_Transporters"/>
</dbReference>
<feature type="transmembrane region" description="Helical" evidence="7">
    <location>
        <begin position="32"/>
        <end position="52"/>
    </location>
</feature>
<feature type="transmembrane region" description="Helical" evidence="7">
    <location>
        <begin position="183"/>
        <end position="205"/>
    </location>
</feature>
<comment type="subcellular location">
    <subcellularLocation>
        <location evidence="1">Cell membrane</location>
        <topology evidence="1">Multi-pass membrane protein</topology>
    </subcellularLocation>
</comment>
<keyword evidence="6 7" id="KW-0472">Membrane</keyword>
<feature type="transmembrane region" description="Helical" evidence="7">
    <location>
        <begin position="247"/>
        <end position="266"/>
    </location>
</feature>
<dbReference type="InterPro" id="IPR037185">
    <property type="entry name" value="EmrE-like"/>
</dbReference>
<dbReference type="Gene3D" id="1.10.3730.20">
    <property type="match status" value="1"/>
</dbReference>
<keyword evidence="3" id="KW-1003">Cell membrane</keyword>
<reference evidence="10" key="1">
    <citation type="submission" date="2016-10" db="EMBL/GenBank/DDBJ databases">
        <authorList>
            <person name="Varghese N."/>
            <person name="Submissions S."/>
        </authorList>
    </citation>
    <scope>NUCLEOTIDE SEQUENCE [LARGE SCALE GENOMIC DNA]</scope>
    <source>
        <strain evidence="10">OK042</strain>
    </source>
</reference>
<sequence length="304" mass="33693">MNRAYLMLISAVFLWGLTVVPMKWTLDTVQPFTLMFFRLLLAGLLLLPLVWLRRGKVSGKAVAIPWMRLAMLSFTGVAGYFLMNTYGISLTSGVNASIISATLPLFTLLLAALYLKEQILLTQWVGLVLGIGGVLMVTIQPQSLQQAHSLWGDFLVLASQFIWTVYVVQLKRPKGEEKLSSELFTALTFLLGSAMLLPFAAWEAWHYGLPSASGKSVMSFLFLVLCCTMLAYLMWNKALERIPAAKAGIYLNAIPLLNVLTSILLLSEQMSWRTIVGGLLVLVGVAWAERRKHARGLVRAKLDA</sequence>
<evidence type="ECO:0000256" key="2">
    <source>
        <dbReference type="ARBA" id="ARBA00007362"/>
    </source>
</evidence>
<feature type="transmembrane region" description="Helical" evidence="7">
    <location>
        <begin position="151"/>
        <end position="171"/>
    </location>
</feature>
<name>A0A1I3T637_9BACL</name>
<keyword evidence="5 7" id="KW-1133">Transmembrane helix</keyword>
<evidence type="ECO:0000256" key="5">
    <source>
        <dbReference type="ARBA" id="ARBA00022989"/>
    </source>
</evidence>
<feature type="transmembrane region" description="Helical" evidence="7">
    <location>
        <begin position="272"/>
        <end position="289"/>
    </location>
</feature>
<feature type="transmembrane region" description="Helical" evidence="7">
    <location>
        <begin position="64"/>
        <end position="82"/>
    </location>
</feature>
<accession>A0A1I3T637</accession>
<feature type="transmembrane region" description="Helical" evidence="7">
    <location>
        <begin position="5"/>
        <end position="26"/>
    </location>
</feature>
<evidence type="ECO:0000256" key="1">
    <source>
        <dbReference type="ARBA" id="ARBA00004651"/>
    </source>
</evidence>
<evidence type="ECO:0000313" key="10">
    <source>
        <dbReference type="Proteomes" id="UP000198915"/>
    </source>
</evidence>
<evidence type="ECO:0000259" key="8">
    <source>
        <dbReference type="Pfam" id="PF00892"/>
    </source>
</evidence>
<dbReference type="Proteomes" id="UP000198915">
    <property type="component" value="Unassembled WGS sequence"/>
</dbReference>
<dbReference type="Pfam" id="PF00892">
    <property type="entry name" value="EamA"/>
    <property type="match status" value="2"/>
</dbReference>
<dbReference type="AlphaFoldDB" id="A0A1I3T637"/>
<keyword evidence="4 7" id="KW-0812">Transmembrane</keyword>
<dbReference type="PANTHER" id="PTHR32322:SF18">
    <property type="entry name" value="S-ADENOSYLMETHIONINE_S-ADENOSYLHOMOCYSTEINE TRANSPORTER"/>
    <property type="match status" value="1"/>
</dbReference>
<evidence type="ECO:0000313" key="9">
    <source>
        <dbReference type="EMBL" id="SFJ66070.1"/>
    </source>
</evidence>
<dbReference type="GO" id="GO:0005886">
    <property type="term" value="C:plasma membrane"/>
    <property type="evidence" value="ECO:0007669"/>
    <property type="project" value="UniProtKB-SubCell"/>
</dbReference>
<feature type="domain" description="EamA" evidence="8">
    <location>
        <begin position="150"/>
        <end position="287"/>
    </location>
</feature>
<dbReference type="InterPro" id="IPR000620">
    <property type="entry name" value="EamA_dom"/>
</dbReference>
<dbReference type="SUPFAM" id="SSF103481">
    <property type="entry name" value="Multidrug resistance efflux transporter EmrE"/>
    <property type="match status" value="2"/>
</dbReference>
<organism evidence="9 10">
    <name type="scientific">Brevibacillus centrosporus</name>
    <dbReference type="NCBI Taxonomy" id="54910"/>
    <lineage>
        <taxon>Bacteria</taxon>
        <taxon>Bacillati</taxon>
        <taxon>Bacillota</taxon>
        <taxon>Bacilli</taxon>
        <taxon>Bacillales</taxon>
        <taxon>Paenibacillaceae</taxon>
        <taxon>Brevibacillus</taxon>
    </lineage>
</organism>
<dbReference type="STRING" id="1884381.SAMN05518846_104428"/>
<protein>
    <submittedName>
        <fullName evidence="9">Permease of the drug/metabolite transporter (DMT) superfamily</fullName>
    </submittedName>
</protein>
<dbReference type="PANTHER" id="PTHR32322">
    <property type="entry name" value="INNER MEMBRANE TRANSPORTER"/>
    <property type="match status" value="1"/>
</dbReference>
<evidence type="ECO:0000256" key="4">
    <source>
        <dbReference type="ARBA" id="ARBA00022692"/>
    </source>
</evidence>
<dbReference type="EMBL" id="FORT01000004">
    <property type="protein sequence ID" value="SFJ66070.1"/>
    <property type="molecule type" value="Genomic_DNA"/>
</dbReference>
<feature type="transmembrane region" description="Helical" evidence="7">
    <location>
        <begin position="217"/>
        <end position="235"/>
    </location>
</feature>
<evidence type="ECO:0000256" key="3">
    <source>
        <dbReference type="ARBA" id="ARBA00022475"/>
    </source>
</evidence>
<proteinExistence type="inferred from homology"/>
<feature type="transmembrane region" description="Helical" evidence="7">
    <location>
        <begin position="94"/>
        <end position="114"/>
    </location>
</feature>
<comment type="similarity">
    <text evidence="2">Belongs to the EamA transporter family.</text>
</comment>
<evidence type="ECO:0000256" key="7">
    <source>
        <dbReference type="SAM" id="Phobius"/>
    </source>
</evidence>
<keyword evidence="10" id="KW-1185">Reference proteome</keyword>
<evidence type="ECO:0000256" key="6">
    <source>
        <dbReference type="ARBA" id="ARBA00023136"/>
    </source>
</evidence>
<gene>
    <name evidence="9" type="ORF">SAMN05518846_104428</name>
</gene>
<feature type="transmembrane region" description="Helical" evidence="7">
    <location>
        <begin position="121"/>
        <end position="139"/>
    </location>
</feature>